<reference evidence="3" key="1">
    <citation type="submission" date="2016-10" db="EMBL/GenBank/DDBJ databases">
        <authorList>
            <person name="Varghese N."/>
            <person name="Submissions S."/>
        </authorList>
    </citation>
    <scope>NUCLEOTIDE SEQUENCE [LARGE SCALE GENOMIC DNA]</scope>
    <source>
        <strain evidence="3">DSM 3384</strain>
    </source>
</reference>
<name>A0A1H2JKM6_9BACT</name>
<dbReference type="Gene3D" id="3.40.50.10420">
    <property type="entry name" value="NagB/RpiA/CoA transferase-like"/>
    <property type="match status" value="1"/>
</dbReference>
<evidence type="ECO:0000313" key="2">
    <source>
        <dbReference type="EMBL" id="SDU56711.1"/>
    </source>
</evidence>
<feature type="domain" description="LUD" evidence="1">
    <location>
        <begin position="13"/>
        <end position="211"/>
    </location>
</feature>
<sequence>MKNPIDNYWKLKLENVKEALESNNFEVFITDNSADALKLALETIIPAANVKSISWGGSMTFIKTGLYEHLKDQKEFDILDIFDKSLSNEEKAQKRRQALLTDLFITGTNALTEDGYLVNLDMIGNRIGAITFGPTNVLILIGRNKIVPDIESAMDRIKNYVAPANAMRLDMKTPCVKTGACSECSSKARICNSWIITQKSFPKKRIKVVLINEDLGL</sequence>
<proteinExistence type="predicted"/>
<dbReference type="RefSeq" id="WP_092237262.1">
    <property type="nucleotide sequence ID" value="NZ_FNLL01000013.1"/>
</dbReference>
<dbReference type="Pfam" id="PF02589">
    <property type="entry name" value="LUD_dom"/>
    <property type="match status" value="1"/>
</dbReference>
<evidence type="ECO:0000313" key="3">
    <source>
        <dbReference type="Proteomes" id="UP000199608"/>
    </source>
</evidence>
<keyword evidence="3" id="KW-1185">Reference proteome</keyword>
<dbReference type="InterPro" id="IPR024185">
    <property type="entry name" value="FTHF_cligase-like_sf"/>
</dbReference>
<dbReference type="InterPro" id="IPR009501">
    <property type="entry name" value="UCP020269"/>
</dbReference>
<organism evidence="2 3">
    <name type="scientific">Desulfobacula phenolica</name>
    <dbReference type="NCBI Taxonomy" id="90732"/>
    <lineage>
        <taxon>Bacteria</taxon>
        <taxon>Pseudomonadati</taxon>
        <taxon>Thermodesulfobacteriota</taxon>
        <taxon>Desulfobacteria</taxon>
        <taxon>Desulfobacterales</taxon>
        <taxon>Desulfobacteraceae</taxon>
        <taxon>Desulfobacula</taxon>
    </lineage>
</organism>
<dbReference type="InterPro" id="IPR003741">
    <property type="entry name" value="LUD_dom"/>
</dbReference>
<dbReference type="EMBL" id="FNLL01000013">
    <property type="protein sequence ID" value="SDU56711.1"/>
    <property type="molecule type" value="Genomic_DNA"/>
</dbReference>
<dbReference type="Proteomes" id="UP000199608">
    <property type="component" value="Unassembled WGS sequence"/>
</dbReference>
<accession>A0A1H2JKM6</accession>
<dbReference type="AlphaFoldDB" id="A0A1H2JKM6"/>
<dbReference type="PANTHER" id="PTHR36179:SF2">
    <property type="entry name" value="LUD DOMAIN-CONTAINING PROTEIN"/>
    <property type="match status" value="1"/>
</dbReference>
<gene>
    <name evidence="2" type="ORF">SAMN04487931_11329</name>
</gene>
<protein>
    <submittedName>
        <fullName evidence="2">Uncharacterized ACR, YkgG family COG1556</fullName>
    </submittedName>
</protein>
<dbReference type="PANTHER" id="PTHR36179">
    <property type="entry name" value="LUD_DOM DOMAIN-CONTAINING PROTEIN"/>
    <property type="match status" value="1"/>
</dbReference>
<dbReference type="PIRSF" id="PIRSF020269">
    <property type="entry name" value="DUF1121"/>
    <property type="match status" value="1"/>
</dbReference>
<evidence type="ECO:0000259" key="1">
    <source>
        <dbReference type="Pfam" id="PF02589"/>
    </source>
</evidence>